<sequence>MPLLQTRQIERNRTRVRTHRDVPKPTVATAQEINTYQQVGTSMRLPGISVPSTPVSFIHATPIQRQRYVVTPLALPVICPATVPLSVNKCGPRLDPLHPPLLRKRTVGLETPAVHHHNHQRVVVMQQKEYCRFHQAWQRPFYGSGAEREEYRKEVREILKRQMREKWEARKLQLVNTTQEMEDQQETEREALTREREQNFTRAKEMRRYRDENKRLMEQFWRDKAVSRSMEMLRDRELLQYNPLNWSCTLK</sequence>
<dbReference type="OrthoDB" id="9992297at2759"/>
<gene>
    <name evidence="2" type="ORF">SKAU_G00109030</name>
</gene>
<keyword evidence="1" id="KW-0175">Coiled coil</keyword>
<dbReference type="AlphaFoldDB" id="A0A9Q1J612"/>
<dbReference type="EMBL" id="JAINUF010000003">
    <property type="protein sequence ID" value="KAJ8370875.1"/>
    <property type="molecule type" value="Genomic_DNA"/>
</dbReference>
<evidence type="ECO:0000313" key="2">
    <source>
        <dbReference type="EMBL" id="KAJ8370875.1"/>
    </source>
</evidence>
<feature type="coiled-coil region" evidence="1">
    <location>
        <begin position="164"/>
        <end position="195"/>
    </location>
</feature>
<name>A0A9Q1J612_SYNKA</name>
<evidence type="ECO:0000256" key="1">
    <source>
        <dbReference type="SAM" id="Coils"/>
    </source>
</evidence>
<reference evidence="2" key="1">
    <citation type="journal article" date="2023" name="Science">
        <title>Genome structures resolve the early diversification of teleost fishes.</title>
        <authorList>
            <person name="Parey E."/>
            <person name="Louis A."/>
            <person name="Montfort J."/>
            <person name="Bouchez O."/>
            <person name="Roques C."/>
            <person name="Iampietro C."/>
            <person name="Lluch J."/>
            <person name="Castinel A."/>
            <person name="Donnadieu C."/>
            <person name="Desvignes T."/>
            <person name="Floi Bucao C."/>
            <person name="Jouanno E."/>
            <person name="Wen M."/>
            <person name="Mejri S."/>
            <person name="Dirks R."/>
            <person name="Jansen H."/>
            <person name="Henkel C."/>
            <person name="Chen W.J."/>
            <person name="Zahm M."/>
            <person name="Cabau C."/>
            <person name="Klopp C."/>
            <person name="Thompson A.W."/>
            <person name="Robinson-Rechavi M."/>
            <person name="Braasch I."/>
            <person name="Lecointre G."/>
            <person name="Bobe J."/>
            <person name="Postlethwait J.H."/>
            <person name="Berthelot C."/>
            <person name="Roest Crollius H."/>
            <person name="Guiguen Y."/>
        </authorList>
    </citation>
    <scope>NUCLEOTIDE SEQUENCE</scope>
    <source>
        <strain evidence="2">WJC10195</strain>
    </source>
</reference>
<comment type="caution">
    <text evidence="2">The sequence shown here is derived from an EMBL/GenBank/DDBJ whole genome shotgun (WGS) entry which is preliminary data.</text>
</comment>
<proteinExistence type="predicted"/>
<accession>A0A9Q1J612</accession>
<keyword evidence="3" id="KW-1185">Reference proteome</keyword>
<dbReference type="Proteomes" id="UP001152622">
    <property type="component" value="Chromosome 3"/>
</dbReference>
<organism evidence="2 3">
    <name type="scientific">Synaphobranchus kaupii</name>
    <name type="common">Kaup's arrowtooth eel</name>
    <dbReference type="NCBI Taxonomy" id="118154"/>
    <lineage>
        <taxon>Eukaryota</taxon>
        <taxon>Metazoa</taxon>
        <taxon>Chordata</taxon>
        <taxon>Craniata</taxon>
        <taxon>Vertebrata</taxon>
        <taxon>Euteleostomi</taxon>
        <taxon>Actinopterygii</taxon>
        <taxon>Neopterygii</taxon>
        <taxon>Teleostei</taxon>
        <taxon>Anguilliformes</taxon>
        <taxon>Synaphobranchidae</taxon>
        <taxon>Synaphobranchus</taxon>
    </lineage>
</organism>
<protein>
    <submittedName>
        <fullName evidence="2">Uncharacterized protein</fullName>
    </submittedName>
</protein>
<evidence type="ECO:0000313" key="3">
    <source>
        <dbReference type="Proteomes" id="UP001152622"/>
    </source>
</evidence>